<evidence type="ECO:0000313" key="1">
    <source>
        <dbReference type="EMBL" id="VAX11101.1"/>
    </source>
</evidence>
<protein>
    <submittedName>
        <fullName evidence="1">Uncharacterized protein</fullName>
    </submittedName>
</protein>
<dbReference type="Gene3D" id="2.40.420.20">
    <property type="match status" value="1"/>
</dbReference>
<proteinExistence type="predicted"/>
<gene>
    <name evidence="1" type="ORF">MNBD_GAMMA25-1497</name>
</gene>
<dbReference type="EMBL" id="UOFY01000062">
    <property type="protein sequence ID" value="VAX11101.1"/>
    <property type="molecule type" value="Genomic_DNA"/>
</dbReference>
<name>A0A3B1B9Y0_9ZZZZ</name>
<organism evidence="1">
    <name type="scientific">hydrothermal vent metagenome</name>
    <dbReference type="NCBI Taxonomy" id="652676"/>
    <lineage>
        <taxon>unclassified sequences</taxon>
        <taxon>metagenomes</taxon>
        <taxon>ecological metagenomes</taxon>
    </lineage>
</organism>
<sequence length="53" mass="5700">MTVNPRTVTPGLMVGNIMQVEGLNLGERVVIAGASFLRNDMKVTLLKTGEQAK</sequence>
<accession>A0A3B1B9Y0</accession>
<reference evidence="1" key="1">
    <citation type="submission" date="2018-06" db="EMBL/GenBank/DDBJ databases">
        <authorList>
            <person name="Zhirakovskaya E."/>
        </authorList>
    </citation>
    <scope>NUCLEOTIDE SEQUENCE</scope>
</reference>
<dbReference type="AlphaFoldDB" id="A0A3B1B9Y0"/>